<dbReference type="NCBIfam" id="TIGR04057">
    <property type="entry name" value="SusC_RagA_signa"/>
    <property type="match status" value="1"/>
</dbReference>
<name>A0A127VH83_9SPHI</name>
<dbReference type="InterPro" id="IPR037066">
    <property type="entry name" value="Plug_dom_sf"/>
</dbReference>
<dbReference type="InterPro" id="IPR036942">
    <property type="entry name" value="Beta-barrel_TonB_sf"/>
</dbReference>
<keyword evidence="2 7" id="KW-0813">Transport</keyword>
<keyword evidence="11" id="KW-1185">Reference proteome</keyword>
<feature type="chain" id="PRO_5007280629" evidence="8">
    <location>
        <begin position="22"/>
        <end position="1109"/>
    </location>
</feature>
<organism evidence="10 11">
    <name type="scientific">Pedobacter cryoconitis</name>
    <dbReference type="NCBI Taxonomy" id="188932"/>
    <lineage>
        <taxon>Bacteria</taxon>
        <taxon>Pseudomonadati</taxon>
        <taxon>Bacteroidota</taxon>
        <taxon>Sphingobacteriia</taxon>
        <taxon>Sphingobacteriales</taxon>
        <taxon>Sphingobacteriaceae</taxon>
        <taxon>Pedobacter</taxon>
    </lineage>
</organism>
<dbReference type="InterPro" id="IPR039426">
    <property type="entry name" value="TonB-dep_rcpt-like"/>
</dbReference>
<dbReference type="Gene3D" id="2.40.170.20">
    <property type="entry name" value="TonB-dependent receptor, beta-barrel domain"/>
    <property type="match status" value="1"/>
</dbReference>
<keyword evidence="6 7" id="KW-0998">Cell outer membrane</keyword>
<dbReference type="InterPro" id="IPR023996">
    <property type="entry name" value="TonB-dep_OMP_SusC/RagA"/>
</dbReference>
<sequence length="1109" mass="121954" precursor="true">MKTVVKLLIFFALQVTLNAYSQIKVTLKLKSAGFEQVIDAIQNQTPYHFIYSETQIPTQKITLKVRGKEVFAALNQLLKGTGFTYKLLENNLIAIRPLTETVVSTLIRGRVTDENSAPIARTSVKVKGTVLSTQTDQNGGFSILTVPNSVLIFSQVGYQYREFPLKDLTSVQISMRPLQNDLDEVMITALNIPKEERKIGYAISAISGYSLTKARESNIVNALEGQIAGLNISGVNGGPSSSARILLRGAASMTAGSPLFVVNGVPIDNTQRGSANEYGGPDYGDGISNINPDDVETITVLKGSAASALYGARAANGVILITIKSAKKNAGAAIEYNTNLSFDKVINNTDFQYIYGQGTQNKRPGTVAAAVASGLYSWGEKLDGQPTIQFDGNMHPYSAVKDNIQKFYRIAPAFTNTISINHGGQNGSVHLSASNLNQQATIRNSSLDRKTVNLYTTHDLTRNLSFTFNGNYIREYNKNRSYLSDGPLNANYGIAALATNINQATLSPGYNLKTGAETPWNDDEYKTNPYFILNRQADYSSRNRFISSASAQYKFNDWIYLQARLGYDKSNDDILSVIPTGAAFSVNGEGGINSLKKSSISELNSDFLLAANRNLSQDLKLDVSVGTNFRKREVESASLMGSRFIVPYLYTASNLITVINNNTYAKIVTESAYYTADLNYKNYLNLSATGRYDVYSTLPRNNRGIFVPGVSASFVFSDLLKLKGLNYGKLRASFAKTSGEPIQPYTTQTYYSTTSDINGVPLGNFSRDLPNYNLRPFTLNEFETGINLKMLNNRLFFDFNYFHRITNNEIINAKQSVTSGFTSAYVNLGTTRNTGVEILLQGIVIDHKDFKWRTGFNISHIDNRLLSIDGTSKYALAGTYRPLNAYTAMVVGKPITQIMAYDYLRDAKGNISIGSDGIPMRGDLKAMGSTLPNVYGGFSNNIYYKNFNFSMLIDFKYGNKILSATENYSYVFGLNKATLEGRETGIIAPGVHPDGTVNTTNVPAYSYYPQLATNISALSVLNGSFIKVRQVTLGYTIPANSLRRTPFSTISIDLVARNLFTLVKYTKNIDPESEFSSSLNYAGIEGASFPATRTFGINVNFKFQQGKKP</sequence>
<feature type="domain" description="Secretin/TonB short N-terminal" evidence="9">
    <location>
        <begin position="47"/>
        <end position="98"/>
    </location>
</feature>
<evidence type="ECO:0000259" key="9">
    <source>
        <dbReference type="SMART" id="SM00965"/>
    </source>
</evidence>
<keyword evidence="5 7" id="KW-0472">Membrane</keyword>
<keyword evidence="4 7" id="KW-0812">Transmembrane</keyword>
<dbReference type="Pfam" id="PF07660">
    <property type="entry name" value="STN"/>
    <property type="match status" value="1"/>
</dbReference>
<evidence type="ECO:0000256" key="6">
    <source>
        <dbReference type="ARBA" id="ARBA00023237"/>
    </source>
</evidence>
<dbReference type="InterPro" id="IPR008969">
    <property type="entry name" value="CarboxyPept-like_regulatory"/>
</dbReference>
<keyword evidence="3 7" id="KW-1134">Transmembrane beta strand</keyword>
<comment type="subcellular location">
    <subcellularLocation>
        <location evidence="1 7">Cell outer membrane</location>
        <topology evidence="1 7">Multi-pass membrane protein</topology>
    </subcellularLocation>
</comment>
<feature type="signal peptide" evidence="8">
    <location>
        <begin position="1"/>
        <end position="21"/>
    </location>
</feature>
<proteinExistence type="inferred from homology"/>
<evidence type="ECO:0000256" key="7">
    <source>
        <dbReference type="PROSITE-ProRule" id="PRU01360"/>
    </source>
</evidence>
<dbReference type="Proteomes" id="UP000071561">
    <property type="component" value="Chromosome"/>
</dbReference>
<comment type="similarity">
    <text evidence="7">Belongs to the TonB-dependent receptor family.</text>
</comment>
<reference evidence="10 11" key="1">
    <citation type="submission" date="2016-03" db="EMBL/GenBank/DDBJ databases">
        <title>Complete genome sequence of Pedobacter cryoconitis PAMC 27485.</title>
        <authorList>
            <person name="Lee J."/>
            <person name="Kim O.-S."/>
        </authorList>
    </citation>
    <scope>NUCLEOTIDE SEQUENCE [LARGE SCALE GENOMIC DNA]</scope>
    <source>
        <strain evidence="10 11">PAMC 27485</strain>
    </source>
</reference>
<dbReference type="SUPFAM" id="SSF49464">
    <property type="entry name" value="Carboxypeptidase regulatory domain-like"/>
    <property type="match status" value="1"/>
</dbReference>
<dbReference type="RefSeq" id="WP_068403775.1">
    <property type="nucleotide sequence ID" value="NZ_CP014504.1"/>
</dbReference>
<dbReference type="KEGG" id="pcm:AY601_3748"/>
<dbReference type="GO" id="GO:0009279">
    <property type="term" value="C:cell outer membrane"/>
    <property type="evidence" value="ECO:0007669"/>
    <property type="project" value="UniProtKB-SubCell"/>
</dbReference>
<evidence type="ECO:0000256" key="8">
    <source>
        <dbReference type="SAM" id="SignalP"/>
    </source>
</evidence>
<keyword evidence="8" id="KW-0732">Signal</keyword>
<evidence type="ECO:0000256" key="5">
    <source>
        <dbReference type="ARBA" id="ARBA00023136"/>
    </source>
</evidence>
<protein>
    <submittedName>
        <fullName evidence="10">Outer membrane protein</fullName>
    </submittedName>
</protein>
<dbReference type="Gene3D" id="2.60.40.1120">
    <property type="entry name" value="Carboxypeptidase-like, regulatory domain"/>
    <property type="match status" value="1"/>
</dbReference>
<gene>
    <name evidence="10" type="ORF">AY601_3748</name>
</gene>
<dbReference type="SUPFAM" id="SSF56935">
    <property type="entry name" value="Porins"/>
    <property type="match status" value="1"/>
</dbReference>
<dbReference type="InterPro" id="IPR011662">
    <property type="entry name" value="Secretin/TonB_short_N"/>
</dbReference>
<dbReference type="Pfam" id="PF13715">
    <property type="entry name" value="CarbopepD_reg_2"/>
    <property type="match status" value="1"/>
</dbReference>
<evidence type="ECO:0000256" key="2">
    <source>
        <dbReference type="ARBA" id="ARBA00022448"/>
    </source>
</evidence>
<evidence type="ECO:0000256" key="3">
    <source>
        <dbReference type="ARBA" id="ARBA00022452"/>
    </source>
</evidence>
<dbReference type="NCBIfam" id="TIGR04056">
    <property type="entry name" value="OMP_RagA_SusC"/>
    <property type="match status" value="1"/>
</dbReference>
<dbReference type="InterPro" id="IPR023997">
    <property type="entry name" value="TonB-dep_OMP_SusC/RagA_CS"/>
</dbReference>
<dbReference type="PROSITE" id="PS52016">
    <property type="entry name" value="TONB_DEPENDENT_REC_3"/>
    <property type="match status" value="1"/>
</dbReference>
<evidence type="ECO:0000313" key="10">
    <source>
        <dbReference type="EMBL" id="AMQ00608.1"/>
    </source>
</evidence>
<dbReference type="PATRIC" id="fig|188932.3.peg.3894"/>
<accession>A0A127VH83</accession>
<dbReference type="Gene3D" id="2.170.130.10">
    <property type="entry name" value="TonB-dependent receptor, plug domain"/>
    <property type="match status" value="1"/>
</dbReference>
<evidence type="ECO:0000256" key="4">
    <source>
        <dbReference type="ARBA" id="ARBA00022692"/>
    </source>
</evidence>
<dbReference type="OrthoDB" id="9768177at2"/>
<dbReference type="InterPro" id="IPR012910">
    <property type="entry name" value="Plug_dom"/>
</dbReference>
<evidence type="ECO:0000313" key="11">
    <source>
        <dbReference type="Proteomes" id="UP000071561"/>
    </source>
</evidence>
<evidence type="ECO:0000256" key="1">
    <source>
        <dbReference type="ARBA" id="ARBA00004571"/>
    </source>
</evidence>
<dbReference type="AlphaFoldDB" id="A0A127VH83"/>
<dbReference type="Pfam" id="PF07715">
    <property type="entry name" value="Plug"/>
    <property type="match status" value="1"/>
</dbReference>
<dbReference type="EMBL" id="CP014504">
    <property type="protein sequence ID" value="AMQ00608.1"/>
    <property type="molecule type" value="Genomic_DNA"/>
</dbReference>
<dbReference type="SMART" id="SM00965">
    <property type="entry name" value="STN"/>
    <property type="match status" value="1"/>
</dbReference>